<dbReference type="Pfam" id="PF05193">
    <property type="entry name" value="Peptidase_M16_C"/>
    <property type="match status" value="1"/>
</dbReference>
<dbReference type="Pfam" id="PF22516">
    <property type="entry name" value="PreP_C"/>
    <property type="match status" value="1"/>
</dbReference>
<evidence type="ECO:0000256" key="6">
    <source>
        <dbReference type="ARBA" id="ARBA00020167"/>
    </source>
</evidence>
<keyword evidence="9" id="KW-0378">Hydrolase</keyword>
<evidence type="ECO:0000256" key="4">
    <source>
        <dbReference type="ARBA" id="ARBA00007575"/>
    </source>
</evidence>
<name>A0A5E8B6S4_9ASCO</name>
<evidence type="ECO:0000313" key="17">
    <source>
        <dbReference type="EMBL" id="VVT44956.1"/>
    </source>
</evidence>
<dbReference type="OrthoDB" id="10250783at2759"/>
<evidence type="ECO:0000256" key="7">
    <source>
        <dbReference type="ARBA" id="ARBA00022670"/>
    </source>
</evidence>
<keyword evidence="7" id="KW-0645">Protease</keyword>
<evidence type="ECO:0000256" key="10">
    <source>
        <dbReference type="ARBA" id="ARBA00022833"/>
    </source>
</evidence>
<dbReference type="GO" id="GO:0046872">
    <property type="term" value="F:metal ion binding"/>
    <property type="evidence" value="ECO:0007669"/>
    <property type="project" value="UniProtKB-KW"/>
</dbReference>
<gene>
    <name evidence="17" type="ORF">SAPINGB_P000590</name>
</gene>
<dbReference type="Pfam" id="PF08367">
    <property type="entry name" value="M16C_assoc"/>
    <property type="match status" value="1"/>
</dbReference>
<dbReference type="GeneID" id="43579413"/>
<feature type="domain" description="Peptidase M16C associated" evidence="16">
    <location>
        <begin position="499"/>
        <end position="747"/>
    </location>
</feature>
<dbReference type="GO" id="GO:0005759">
    <property type="term" value="C:mitochondrial matrix"/>
    <property type="evidence" value="ECO:0007669"/>
    <property type="project" value="UniProtKB-SubCell"/>
</dbReference>
<keyword evidence="13" id="KW-0496">Mitochondrion</keyword>
<evidence type="ECO:0000256" key="1">
    <source>
        <dbReference type="ARBA" id="ARBA00001947"/>
    </source>
</evidence>
<dbReference type="PANTHER" id="PTHR43016">
    <property type="entry name" value="PRESEQUENCE PROTEASE"/>
    <property type="match status" value="1"/>
</dbReference>
<dbReference type="GO" id="GO:0004222">
    <property type="term" value="F:metalloendopeptidase activity"/>
    <property type="evidence" value="ECO:0007669"/>
    <property type="project" value="TreeGrafter"/>
</dbReference>
<proteinExistence type="inferred from homology"/>
<keyword evidence="11" id="KW-0809">Transit peptide</keyword>
<comment type="subcellular location">
    <subcellularLocation>
        <location evidence="3">Mitochondrion intermembrane space</location>
    </subcellularLocation>
    <subcellularLocation>
        <location evidence="2">Mitochondrion matrix</location>
    </subcellularLocation>
</comment>
<evidence type="ECO:0000256" key="3">
    <source>
        <dbReference type="ARBA" id="ARBA00004569"/>
    </source>
</evidence>
<comment type="function">
    <text evidence="15">Degrades mitochondrial transit peptides after their cleavage in the intermembrane space or in the matrix, and presequence peptides; clearance of these peptides is required to keep the presequence processing machinery running. Preferentially cleaves the N-terminal side of paired basic amino acid residues. Also degrades other unstructured peptides. May function as an ATP-dependent peptidase as opposed to a metalloendopeptidase.</text>
</comment>
<dbReference type="Pfam" id="PF00675">
    <property type="entry name" value="Peptidase_M16"/>
    <property type="match status" value="1"/>
</dbReference>
<accession>A0A5E8B6S4</accession>
<dbReference type="InterPro" id="IPR055130">
    <property type="entry name" value="PreP_C"/>
</dbReference>
<evidence type="ECO:0000256" key="9">
    <source>
        <dbReference type="ARBA" id="ARBA00022801"/>
    </source>
</evidence>
<dbReference type="InterPro" id="IPR011249">
    <property type="entry name" value="Metalloenz_LuxS/M16"/>
</dbReference>
<evidence type="ECO:0000256" key="5">
    <source>
        <dbReference type="ARBA" id="ARBA00011853"/>
    </source>
</evidence>
<organism evidence="17 18">
    <name type="scientific">Magnusiomyces paraingens</name>
    <dbReference type="NCBI Taxonomy" id="2606893"/>
    <lineage>
        <taxon>Eukaryota</taxon>
        <taxon>Fungi</taxon>
        <taxon>Dikarya</taxon>
        <taxon>Ascomycota</taxon>
        <taxon>Saccharomycotina</taxon>
        <taxon>Dipodascomycetes</taxon>
        <taxon>Dipodascales</taxon>
        <taxon>Dipodascaceae</taxon>
        <taxon>Magnusiomyces</taxon>
    </lineage>
</organism>
<evidence type="ECO:0000256" key="14">
    <source>
        <dbReference type="ARBA" id="ARBA00034552"/>
    </source>
</evidence>
<dbReference type="Proteomes" id="UP000398389">
    <property type="component" value="Unassembled WGS sequence"/>
</dbReference>
<keyword evidence="18" id="KW-1185">Reference proteome</keyword>
<evidence type="ECO:0000313" key="18">
    <source>
        <dbReference type="Proteomes" id="UP000398389"/>
    </source>
</evidence>
<evidence type="ECO:0000256" key="15">
    <source>
        <dbReference type="ARBA" id="ARBA00045897"/>
    </source>
</evidence>
<dbReference type="SMART" id="SM01264">
    <property type="entry name" value="M16C_associated"/>
    <property type="match status" value="1"/>
</dbReference>
<dbReference type="AlphaFoldDB" id="A0A5E8B6S4"/>
<dbReference type="InterPro" id="IPR013578">
    <property type="entry name" value="Peptidase_M16C_assoc"/>
</dbReference>
<dbReference type="FunFam" id="3.30.830.10:FF:000009">
    <property type="entry name" value="Presequence protease, mitochondrial"/>
    <property type="match status" value="1"/>
</dbReference>
<keyword evidence="8" id="KW-0479">Metal-binding</keyword>
<protein>
    <recommendedName>
        <fullName evidence="6">Presequence protease, mitochondrial</fullName>
    </recommendedName>
    <alternativeName>
        <fullName evidence="14">Pitrilysin metalloproteinase</fullName>
    </alternativeName>
</protein>
<evidence type="ECO:0000256" key="8">
    <source>
        <dbReference type="ARBA" id="ARBA00022723"/>
    </source>
</evidence>
<evidence type="ECO:0000259" key="16">
    <source>
        <dbReference type="SMART" id="SM01264"/>
    </source>
</evidence>
<evidence type="ECO:0000256" key="2">
    <source>
        <dbReference type="ARBA" id="ARBA00004305"/>
    </source>
</evidence>
<evidence type="ECO:0000256" key="13">
    <source>
        <dbReference type="ARBA" id="ARBA00023128"/>
    </source>
</evidence>
<dbReference type="GO" id="GO:0016485">
    <property type="term" value="P:protein processing"/>
    <property type="evidence" value="ECO:0007669"/>
    <property type="project" value="TreeGrafter"/>
</dbReference>
<dbReference type="GO" id="GO:0005758">
    <property type="term" value="C:mitochondrial intermembrane space"/>
    <property type="evidence" value="ECO:0007669"/>
    <property type="project" value="UniProtKB-SubCell"/>
</dbReference>
<evidence type="ECO:0000256" key="12">
    <source>
        <dbReference type="ARBA" id="ARBA00023049"/>
    </source>
</evidence>
<comment type="subunit">
    <text evidence="5">Monomer and homodimer; homodimerization is induced by binding of the substrate.</text>
</comment>
<reference evidence="17 18" key="1">
    <citation type="submission" date="2019-09" db="EMBL/GenBank/DDBJ databases">
        <authorList>
            <person name="Brejova B."/>
        </authorList>
    </citation>
    <scope>NUCLEOTIDE SEQUENCE [LARGE SCALE GENOMIC DNA]</scope>
</reference>
<sequence length="1027" mass="114739">MPLNSILGAGAVVRASLRPRIAARFTSSFRSSVTSKTGTPYTVGDQYGGFSVSRVAEVPQLGMTAVELLHNPTRARHLHLDRDDSNNVFSIGFKTNPPDLAGLPHILEHTTLCGSEKYPVRDPFFKMLTRSLANFMNAMTGFDYTFYPFATTNPTDFNNLQKVYLDAVYHPLLRPLDFSQEGWRLENEDANDINTPLTYKGVVYNEMKGQMSNPSYLFYIKYFREIYPSLNSSGGDPIYIPSLKYQDLKDFHDERYHPSNSFSLSYGNIKLNKILGPIEETVSSFQYLKPTLSEVKKPIELTETKSVTVDGPLDPLFDESRQHKISLSWILGDSSDVNSTYLWKIFGNLLMDGHSSPFYKALIDTNLGTDFSVNSGLDTTPARNILTIGLQGVSVENLPKFKEAVFNVFEDIAKNGIPQSKIDSILNQAELSDREVEANLGMGFVYRLFPRVFNKAEPFDLLDNAKLLTQFKEEIKNPERFQQLIKDYILDKPYFEFKMVPNEKFEANLAEIEKKNLSDRVATVTETEKQTIYETGQKLQAVQSEVEDVSVLPTLRTSDISPKARSVTITQDTTSDVPVSLRVTDTQGLTYLRMLKNVGNILPANLRHFFPLYSDAAANVGLTDLSMEDFENEIKLNTGGFSISSVIRTSPLDSSKVDLLQHFNGVSLDEKADKLYDYYSRVLTKASFGNLEKLIPLIQSSVANSMNSLSDSGHSYATTHASAAFSLSRRLSELFNGLEQVQFMKQLSLFDEKQLQEKLVPRLEQIGKLLATNGDTQVGLTFSPASAESLTQTHKKLISDFSSSLTSPISATESLSSLELLPIDKTYFNLPFQVSYVGVALKGVEYTHKDGAALQILSNLLTHKYLHKEIREKGGAYGGGASYNAIDGVFTFYSYRDPNPVNSLEAISRAGSWALANDWSERNLQEAKLSIFQSIDAPISPRSEISSQFVHGVTNELRQARRTALLNVTLDDIKQVAEKYLVSTVEADFKDTSVTVLGPEQTAFTDNNGWKIRDIDTPYIDFSSSLA</sequence>
<evidence type="ECO:0000256" key="11">
    <source>
        <dbReference type="ARBA" id="ARBA00022946"/>
    </source>
</evidence>
<dbReference type="SUPFAM" id="SSF63411">
    <property type="entry name" value="LuxS/MPP-like metallohydrolase"/>
    <property type="match status" value="4"/>
</dbReference>
<comment type="similarity">
    <text evidence="4">Belongs to the peptidase M16 family. PreP subfamily.</text>
</comment>
<dbReference type="InterPro" id="IPR007863">
    <property type="entry name" value="Peptidase_M16_C"/>
</dbReference>
<dbReference type="Gene3D" id="3.30.830.10">
    <property type="entry name" value="Metalloenzyme, LuxS/M16 peptidase-like"/>
    <property type="match status" value="4"/>
</dbReference>
<keyword evidence="10" id="KW-0862">Zinc</keyword>
<dbReference type="PANTHER" id="PTHR43016:SF13">
    <property type="entry name" value="PRESEQUENCE PROTEASE, MITOCHONDRIAL"/>
    <property type="match status" value="1"/>
</dbReference>
<dbReference type="FunFam" id="3.30.830.10:FF:000011">
    <property type="entry name" value="Presequence protease, mitochondrial"/>
    <property type="match status" value="1"/>
</dbReference>
<dbReference type="RefSeq" id="XP_031851204.1">
    <property type="nucleotide sequence ID" value="XM_031995313.1"/>
</dbReference>
<dbReference type="InterPro" id="IPR011765">
    <property type="entry name" value="Pept_M16_N"/>
</dbReference>
<keyword evidence="12" id="KW-0482">Metalloprotease</keyword>
<comment type="cofactor">
    <cofactor evidence="1">
        <name>Zn(2+)</name>
        <dbReference type="ChEBI" id="CHEBI:29105"/>
    </cofactor>
</comment>
<dbReference type="FunFam" id="3.30.830.10:FF:000013">
    <property type="entry name" value="Mitochondrial presequence protease"/>
    <property type="match status" value="1"/>
</dbReference>
<dbReference type="EMBL" id="CABVLU010000001">
    <property type="protein sequence ID" value="VVT44956.1"/>
    <property type="molecule type" value="Genomic_DNA"/>
</dbReference>